<evidence type="ECO:0000259" key="2">
    <source>
        <dbReference type="PROSITE" id="PS51671"/>
    </source>
</evidence>
<dbReference type="EMBL" id="QGNW01001517">
    <property type="protein sequence ID" value="RVW38010.1"/>
    <property type="molecule type" value="Genomic_DNA"/>
</dbReference>
<dbReference type="InterPro" id="IPR010043">
    <property type="entry name" value="UTase/UR"/>
</dbReference>
<organism evidence="3 4">
    <name type="scientific">Vitis vinifera</name>
    <name type="common">Grape</name>
    <dbReference type="NCBI Taxonomy" id="29760"/>
    <lineage>
        <taxon>Eukaryota</taxon>
        <taxon>Viridiplantae</taxon>
        <taxon>Streptophyta</taxon>
        <taxon>Embryophyta</taxon>
        <taxon>Tracheophyta</taxon>
        <taxon>Spermatophyta</taxon>
        <taxon>Magnoliopsida</taxon>
        <taxon>eudicotyledons</taxon>
        <taxon>Gunneridae</taxon>
        <taxon>Pentapetalae</taxon>
        <taxon>rosids</taxon>
        <taxon>Vitales</taxon>
        <taxon>Vitaceae</taxon>
        <taxon>Viteae</taxon>
        <taxon>Vitis</taxon>
    </lineage>
</organism>
<reference evidence="3 4" key="1">
    <citation type="journal article" date="2018" name="PLoS Genet.">
        <title>Population sequencing reveals clonal diversity and ancestral inbreeding in the grapevine cultivar Chardonnay.</title>
        <authorList>
            <person name="Roach M.J."/>
            <person name="Johnson D.L."/>
            <person name="Bohlmann J."/>
            <person name="van Vuuren H.J."/>
            <person name="Jones S.J."/>
            <person name="Pretorius I.S."/>
            <person name="Schmidt S.A."/>
            <person name="Borneman A.R."/>
        </authorList>
    </citation>
    <scope>NUCLEOTIDE SEQUENCE [LARGE SCALE GENOMIC DNA]</scope>
    <source>
        <strain evidence="4">cv. Chardonnay</strain>
        <tissue evidence="3">Leaf</tissue>
    </source>
</reference>
<dbReference type="GO" id="GO:0008773">
    <property type="term" value="F:[protein-PII] uridylyltransferase activity"/>
    <property type="evidence" value="ECO:0007669"/>
    <property type="project" value="InterPro"/>
</dbReference>
<name>A0A438DRE5_VITVI</name>
<keyword evidence="1" id="KW-0378">Hydrolase</keyword>
<protein>
    <submittedName>
        <fullName evidence="3">Glycogen phosphorylase 1</fullName>
    </submittedName>
</protein>
<dbReference type="PROSITE" id="PS51671">
    <property type="entry name" value="ACT"/>
    <property type="match status" value="1"/>
</dbReference>
<gene>
    <name evidence="3" type="primary">glpV_3</name>
    <name evidence="3" type="ORF">CK203_084232</name>
</gene>
<feature type="domain" description="ACT" evidence="2">
    <location>
        <begin position="79"/>
        <end position="165"/>
    </location>
</feature>
<dbReference type="AlphaFoldDB" id="A0A438DRE5"/>
<proteinExistence type="predicted"/>
<dbReference type="GO" id="GO:0016787">
    <property type="term" value="F:hydrolase activity"/>
    <property type="evidence" value="ECO:0007669"/>
    <property type="project" value="UniProtKB-KW"/>
</dbReference>
<dbReference type="PANTHER" id="PTHR47320:SF1">
    <property type="entry name" value="BIFUNCTIONAL URIDYLYLTRANSFERASE_URIDYLYL-REMOVING ENZYME"/>
    <property type="match status" value="1"/>
</dbReference>
<dbReference type="PANTHER" id="PTHR47320">
    <property type="entry name" value="BIFUNCTIONAL URIDYLYLTRANSFERASE/URIDYLYL-REMOVING ENZYME"/>
    <property type="match status" value="1"/>
</dbReference>
<sequence>MATISSPLLVFHHRPSDFSSPQSLNLHRPFPVQLKLLPRHSFICNSWVGPKPAGPSTADVNSSTPTVTVDAAVSTDSTAFVIRARNKIGLLQVITRVFKVLGLHIDKATVEFEGDFFTQKFFVTDSHGRKIEDQENLDRITKALLEAIDGGGGWGTETSVGPSTRGIVVRRAGLGPKPQAERMFALMDRFLSNDPVSLQKDILDHVEYTVARSRFSFDDFEAYQVILVEFYPSI</sequence>
<dbReference type="Proteomes" id="UP000288805">
    <property type="component" value="Unassembled WGS sequence"/>
</dbReference>
<comment type="caution">
    <text evidence="3">The sequence shown here is derived from an EMBL/GenBank/DDBJ whole genome shotgun (WGS) entry which is preliminary data.</text>
</comment>
<dbReference type="InterPro" id="IPR045865">
    <property type="entry name" value="ACT-like_dom_sf"/>
</dbReference>
<accession>A0A438DRE5</accession>
<evidence type="ECO:0000313" key="3">
    <source>
        <dbReference type="EMBL" id="RVW38010.1"/>
    </source>
</evidence>
<evidence type="ECO:0000313" key="4">
    <source>
        <dbReference type="Proteomes" id="UP000288805"/>
    </source>
</evidence>
<dbReference type="InterPro" id="IPR002912">
    <property type="entry name" value="ACT_dom"/>
</dbReference>
<evidence type="ECO:0000256" key="1">
    <source>
        <dbReference type="ARBA" id="ARBA00022801"/>
    </source>
</evidence>
<dbReference type="CDD" id="cd04873">
    <property type="entry name" value="ACT_UUR-ACR-like"/>
    <property type="match status" value="1"/>
</dbReference>
<dbReference type="SUPFAM" id="SSF55021">
    <property type="entry name" value="ACT-like"/>
    <property type="match status" value="1"/>
</dbReference>